<name>A0A820GQM8_9BILA</name>
<gene>
    <name evidence="1" type="ORF">JBS370_LOCUS39820</name>
</gene>
<accession>A0A820GQM8</accession>
<organism evidence="1 2">
    <name type="scientific">Rotaria sordida</name>
    <dbReference type="NCBI Taxonomy" id="392033"/>
    <lineage>
        <taxon>Eukaryota</taxon>
        <taxon>Metazoa</taxon>
        <taxon>Spiralia</taxon>
        <taxon>Gnathifera</taxon>
        <taxon>Rotifera</taxon>
        <taxon>Eurotatoria</taxon>
        <taxon>Bdelloidea</taxon>
        <taxon>Philodinida</taxon>
        <taxon>Philodinidae</taxon>
        <taxon>Rotaria</taxon>
    </lineage>
</organism>
<protein>
    <submittedName>
        <fullName evidence="1">Uncharacterized protein</fullName>
    </submittedName>
</protein>
<reference evidence="1" key="1">
    <citation type="submission" date="2021-02" db="EMBL/GenBank/DDBJ databases">
        <authorList>
            <person name="Nowell W R."/>
        </authorList>
    </citation>
    <scope>NUCLEOTIDE SEQUENCE</scope>
</reference>
<evidence type="ECO:0000313" key="2">
    <source>
        <dbReference type="Proteomes" id="UP000663836"/>
    </source>
</evidence>
<evidence type="ECO:0000313" key="1">
    <source>
        <dbReference type="EMBL" id="CAF4283220.1"/>
    </source>
</evidence>
<dbReference type="EMBL" id="CAJOBD010030667">
    <property type="protein sequence ID" value="CAF4283220.1"/>
    <property type="molecule type" value="Genomic_DNA"/>
</dbReference>
<sequence length="39" mass="4102">INGTQACQNDKTLNGLLKEELALLGNVNCETNVLAIAMA</sequence>
<feature type="non-terminal residue" evidence="1">
    <location>
        <position position="1"/>
    </location>
</feature>
<dbReference type="Proteomes" id="UP000663836">
    <property type="component" value="Unassembled WGS sequence"/>
</dbReference>
<proteinExistence type="predicted"/>
<comment type="caution">
    <text evidence="1">The sequence shown here is derived from an EMBL/GenBank/DDBJ whole genome shotgun (WGS) entry which is preliminary data.</text>
</comment>
<dbReference type="AlphaFoldDB" id="A0A820GQM8"/>